<sequence>MYSELGTQKKKIINCLILASSLLLIKVLASERVMVGLNVSLALK</sequence>
<dbReference type="AlphaFoldDB" id="F4L6C0"/>
<dbReference type="EMBL" id="CP002691">
    <property type="protein sequence ID" value="AEE48802.1"/>
    <property type="molecule type" value="Genomic_DNA"/>
</dbReference>
<accession>F4L6C0</accession>
<dbReference type="HOGENOM" id="CLU_3216969_0_0_10"/>
<dbReference type="KEGG" id="hhy:Halhy_0901"/>
<dbReference type="Proteomes" id="UP000008461">
    <property type="component" value="Chromosome"/>
</dbReference>
<evidence type="ECO:0000313" key="2">
    <source>
        <dbReference type="Proteomes" id="UP000008461"/>
    </source>
</evidence>
<reference evidence="1 2" key="1">
    <citation type="journal article" date="2011" name="Stand. Genomic Sci.">
        <title>Complete genome sequence of Haliscomenobacter hydrossis type strain (O).</title>
        <authorList>
            <consortium name="US DOE Joint Genome Institute (JGI-PGF)"/>
            <person name="Daligault H."/>
            <person name="Lapidus A."/>
            <person name="Zeytun A."/>
            <person name="Nolan M."/>
            <person name="Lucas S."/>
            <person name="Del Rio T.G."/>
            <person name="Tice H."/>
            <person name="Cheng J.F."/>
            <person name="Tapia R."/>
            <person name="Han C."/>
            <person name="Goodwin L."/>
            <person name="Pitluck S."/>
            <person name="Liolios K."/>
            <person name="Pagani I."/>
            <person name="Ivanova N."/>
            <person name="Huntemann M."/>
            <person name="Mavromatis K."/>
            <person name="Mikhailova N."/>
            <person name="Pati A."/>
            <person name="Chen A."/>
            <person name="Palaniappan K."/>
            <person name="Land M."/>
            <person name="Hauser L."/>
            <person name="Brambilla E.M."/>
            <person name="Rohde M."/>
            <person name="Verbarg S."/>
            <person name="Goker M."/>
            <person name="Bristow J."/>
            <person name="Eisen J.A."/>
            <person name="Markowitz V."/>
            <person name="Hugenholtz P."/>
            <person name="Kyrpides N.C."/>
            <person name="Klenk H.P."/>
            <person name="Woyke T."/>
        </authorList>
    </citation>
    <scope>NUCLEOTIDE SEQUENCE [LARGE SCALE GENOMIC DNA]</scope>
    <source>
        <strain evidence="2">ATCC 27775 / DSM 1100 / LMG 10767 / O</strain>
    </source>
</reference>
<organism evidence="1 2">
    <name type="scientific">Haliscomenobacter hydrossis (strain ATCC 27775 / DSM 1100 / LMG 10767 / O)</name>
    <dbReference type="NCBI Taxonomy" id="760192"/>
    <lineage>
        <taxon>Bacteria</taxon>
        <taxon>Pseudomonadati</taxon>
        <taxon>Bacteroidota</taxon>
        <taxon>Saprospiria</taxon>
        <taxon>Saprospirales</taxon>
        <taxon>Haliscomenobacteraceae</taxon>
        <taxon>Haliscomenobacter</taxon>
    </lineage>
</organism>
<dbReference type="STRING" id="760192.Halhy_0901"/>
<proteinExistence type="predicted"/>
<reference key="2">
    <citation type="submission" date="2011-04" db="EMBL/GenBank/DDBJ databases">
        <title>Complete sequence of chromosome of Haliscomenobacter hydrossis DSM 1100.</title>
        <authorList>
            <consortium name="US DOE Joint Genome Institute (JGI-PGF)"/>
            <person name="Lucas S."/>
            <person name="Han J."/>
            <person name="Lapidus A."/>
            <person name="Bruce D."/>
            <person name="Goodwin L."/>
            <person name="Pitluck S."/>
            <person name="Peters L."/>
            <person name="Kyrpides N."/>
            <person name="Mavromatis K."/>
            <person name="Ivanova N."/>
            <person name="Ovchinnikova G."/>
            <person name="Pagani I."/>
            <person name="Daligault H."/>
            <person name="Detter J.C."/>
            <person name="Han C."/>
            <person name="Land M."/>
            <person name="Hauser L."/>
            <person name="Markowitz V."/>
            <person name="Cheng J.-F."/>
            <person name="Hugenholtz P."/>
            <person name="Woyke T."/>
            <person name="Wu D."/>
            <person name="Verbarg S."/>
            <person name="Frueling A."/>
            <person name="Brambilla E."/>
            <person name="Klenk H.-P."/>
            <person name="Eisen J.A."/>
        </authorList>
    </citation>
    <scope>NUCLEOTIDE SEQUENCE</scope>
    <source>
        <strain>DSM 1100</strain>
    </source>
</reference>
<keyword evidence="2" id="KW-1185">Reference proteome</keyword>
<protein>
    <submittedName>
        <fullName evidence="1">Uncharacterized protein</fullName>
    </submittedName>
</protein>
<evidence type="ECO:0000313" key="1">
    <source>
        <dbReference type="EMBL" id="AEE48802.1"/>
    </source>
</evidence>
<name>F4L6C0_HALH1</name>
<gene>
    <name evidence="1" type="ordered locus">Halhy_0901</name>
</gene>